<dbReference type="Proteomes" id="UP000622475">
    <property type="component" value="Unassembled WGS sequence"/>
</dbReference>
<keyword evidence="1" id="KW-0472">Membrane</keyword>
<proteinExistence type="predicted"/>
<comment type="caution">
    <text evidence="2">The sequence shown here is derived from an EMBL/GenBank/DDBJ whole genome shotgun (WGS) entry which is preliminary data.</text>
</comment>
<name>A0A929PW71_9SPHI</name>
<dbReference type="EMBL" id="JADFFL010000003">
    <property type="protein sequence ID" value="MBE9661849.1"/>
    <property type="molecule type" value="Genomic_DNA"/>
</dbReference>
<accession>A0A929PW71</accession>
<sequence length="206" mass="22786">MTKDLSIETRKKLFVLLSIFYLFFTGWQCYRNAQRSLERGVYLNVNLRANTGLGTYNNHVLADGRGTYTTGTQGELYWRPRSLTEAAMLNVIGGHVADLVDVFTVLVLSGAILYTFKGSRDGAVFTKRMVTGFAIVISLVVLIEVVAELVRLKVGHNYIAYITHNRFSAIVGGKLTPGGILLPLLGFLSIIPTKALEQQKEAELTI</sequence>
<reference evidence="2" key="1">
    <citation type="submission" date="2020-10" db="EMBL/GenBank/DDBJ databases">
        <title>Mucilaginibacter mali sp. nov., isolated from rhizosphere soil of apple orchard.</title>
        <authorList>
            <person name="Lee J.-S."/>
            <person name="Kim H.S."/>
            <person name="Kim J.-S."/>
        </authorList>
    </citation>
    <scope>NUCLEOTIDE SEQUENCE</scope>
    <source>
        <strain evidence="2">KCTC 22746</strain>
    </source>
</reference>
<gene>
    <name evidence="2" type="ORF">IRJ16_08125</name>
</gene>
<keyword evidence="3" id="KW-1185">Reference proteome</keyword>
<feature type="transmembrane region" description="Helical" evidence="1">
    <location>
        <begin position="92"/>
        <end position="116"/>
    </location>
</feature>
<keyword evidence="1" id="KW-1133">Transmembrane helix</keyword>
<protein>
    <submittedName>
        <fullName evidence="2">Uncharacterized protein</fullName>
    </submittedName>
</protein>
<feature type="transmembrane region" description="Helical" evidence="1">
    <location>
        <begin position="167"/>
        <end position="191"/>
    </location>
</feature>
<evidence type="ECO:0000256" key="1">
    <source>
        <dbReference type="SAM" id="Phobius"/>
    </source>
</evidence>
<dbReference type="RefSeq" id="WP_194111059.1">
    <property type="nucleotide sequence ID" value="NZ_JADFFL010000003.1"/>
</dbReference>
<feature type="transmembrane region" description="Helical" evidence="1">
    <location>
        <begin position="128"/>
        <end position="147"/>
    </location>
</feature>
<feature type="transmembrane region" description="Helical" evidence="1">
    <location>
        <begin position="12"/>
        <end position="30"/>
    </location>
</feature>
<evidence type="ECO:0000313" key="3">
    <source>
        <dbReference type="Proteomes" id="UP000622475"/>
    </source>
</evidence>
<keyword evidence="1" id="KW-0812">Transmembrane</keyword>
<evidence type="ECO:0000313" key="2">
    <source>
        <dbReference type="EMBL" id="MBE9661849.1"/>
    </source>
</evidence>
<organism evidence="2 3">
    <name type="scientific">Mucilaginibacter myungsuensis</name>
    <dbReference type="NCBI Taxonomy" id="649104"/>
    <lineage>
        <taxon>Bacteria</taxon>
        <taxon>Pseudomonadati</taxon>
        <taxon>Bacteroidota</taxon>
        <taxon>Sphingobacteriia</taxon>
        <taxon>Sphingobacteriales</taxon>
        <taxon>Sphingobacteriaceae</taxon>
        <taxon>Mucilaginibacter</taxon>
    </lineage>
</organism>
<dbReference type="AlphaFoldDB" id="A0A929PW71"/>